<dbReference type="InterPro" id="IPR036390">
    <property type="entry name" value="WH_DNA-bd_sf"/>
</dbReference>
<dbReference type="InterPro" id="IPR000944">
    <property type="entry name" value="Tscrpt_reg_Rrf2"/>
</dbReference>
<dbReference type="Proteomes" id="UP000034772">
    <property type="component" value="Unassembled WGS sequence"/>
</dbReference>
<evidence type="ECO:0000313" key="2">
    <source>
        <dbReference type="EMBL" id="KKU86956.1"/>
    </source>
</evidence>
<organism evidence="2 3">
    <name type="scientific">Candidatus Beckwithbacteria bacterium GW2011_GWC2_47_9</name>
    <dbReference type="NCBI Taxonomy" id="1618373"/>
    <lineage>
        <taxon>Bacteria</taxon>
        <taxon>Candidatus Beckwithiibacteriota</taxon>
    </lineage>
</organism>
<dbReference type="PANTHER" id="PTHR33221:SF5">
    <property type="entry name" value="HTH-TYPE TRANSCRIPTIONAL REGULATOR ISCR"/>
    <property type="match status" value="1"/>
</dbReference>
<dbReference type="PROSITE" id="PS01332">
    <property type="entry name" value="HTH_RRF2_1"/>
    <property type="match status" value="1"/>
</dbReference>
<dbReference type="Pfam" id="PF02082">
    <property type="entry name" value="Rrf2"/>
    <property type="match status" value="1"/>
</dbReference>
<keyword evidence="1" id="KW-0238">DNA-binding</keyword>
<name>A0A0G1TYP9_9BACT</name>
<sequence>MLKIRRETDLGLVFLEELAGLDKGEYLSLQRWAARRHLPYRFLSKVVGNLKRSGLVLAKEGKAGGYRLAKNSSQVKLGQVIKILEGNLALVRCSTGAKCSCRKICRHRSLMGRLGKMLETELNKVSLKTLYAGYQ</sequence>
<evidence type="ECO:0000256" key="1">
    <source>
        <dbReference type="ARBA" id="ARBA00023125"/>
    </source>
</evidence>
<dbReference type="SUPFAM" id="SSF46785">
    <property type="entry name" value="Winged helix' DNA-binding domain"/>
    <property type="match status" value="1"/>
</dbReference>
<dbReference type="GO" id="GO:0003677">
    <property type="term" value="F:DNA binding"/>
    <property type="evidence" value="ECO:0007669"/>
    <property type="project" value="UniProtKB-KW"/>
</dbReference>
<gene>
    <name evidence="2" type="ORF">UY17_C0034G0003</name>
</gene>
<comment type="caution">
    <text evidence="2">The sequence shown here is derived from an EMBL/GenBank/DDBJ whole genome shotgun (WGS) entry which is preliminary data.</text>
</comment>
<dbReference type="Gene3D" id="1.10.10.10">
    <property type="entry name" value="Winged helix-like DNA-binding domain superfamily/Winged helix DNA-binding domain"/>
    <property type="match status" value="1"/>
</dbReference>
<reference evidence="2 3" key="1">
    <citation type="journal article" date="2015" name="Nature">
        <title>rRNA introns, odd ribosomes, and small enigmatic genomes across a large radiation of phyla.</title>
        <authorList>
            <person name="Brown C.T."/>
            <person name="Hug L.A."/>
            <person name="Thomas B.C."/>
            <person name="Sharon I."/>
            <person name="Castelle C.J."/>
            <person name="Singh A."/>
            <person name="Wilkins M.J."/>
            <person name="Williams K.H."/>
            <person name="Banfield J.F."/>
        </authorList>
    </citation>
    <scope>NUCLEOTIDE SEQUENCE [LARGE SCALE GENOMIC DNA]</scope>
</reference>
<dbReference type="NCBIfam" id="TIGR00738">
    <property type="entry name" value="rrf2_super"/>
    <property type="match status" value="1"/>
</dbReference>
<dbReference type="GO" id="GO:0003700">
    <property type="term" value="F:DNA-binding transcription factor activity"/>
    <property type="evidence" value="ECO:0007669"/>
    <property type="project" value="TreeGrafter"/>
</dbReference>
<evidence type="ECO:0000313" key="3">
    <source>
        <dbReference type="Proteomes" id="UP000034772"/>
    </source>
</evidence>
<proteinExistence type="predicted"/>
<dbReference type="PROSITE" id="PS51197">
    <property type="entry name" value="HTH_RRF2_2"/>
    <property type="match status" value="1"/>
</dbReference>
<dbReference type="GO" id="GO:0005829">
    <property type="term" value="C:cytosol"/>
    <property type="evidence" value="ECO:0007669"/>
    <property type="project" value="TreeGrafter"/>
</dbReference>
<accession>A0A0G1TYP9</accession>
<dbReference type="AlphaFoldDB" id="A0A0G1TYP9"/>
<dbReference type="PANTHER" id="PTHR33221">
    <property type="entry name" value="WINGED HELIX-TURN-HELIX TRANSCRIPTIONAL REGULATOR, RRF2 FAMILY"/>
    <property type="match status" value="1"/>
</dbReference>
<dbReference type="InterPro" id="IPR030489">
    <property type="entry name" value="TR_Rrf2-type_CS"/>
</dbReference>
<dbReference type="InterPro" id="IPR036388">
    <property type="entry name" value="WH-like_DNA-bd_sf"/>
</dbReference>
<protein>
    <submittedName>
        <fullName evidence="2">Transcriptional regulator, BadM/Rrf2 family</fullName>
    </submittedName>
</protein>
<dbReference type="EMBL" id="LCOZ01000034">
    <property type="protein sequence ID" value="KKU86956.1"/>
    <property type="molecule type" value="Genomic_DNA"/>
</dbReference>